<dbReference type="eggNOG" id="ENOG5032R9T">
    <property type="taxonomic scope" value="Bacteria"/>
</dbReference>
<accession>W7YF69</accession>
<keyword evidence="1" id="KW-0472">Membrane</keyword>
<name>W7YF69_9BACT</name>
<dbReference type="RefSeq" id="WP_027470220.1">
    <property type="nucleotide sequence ID" value="NZ_BAMD01000017.1"/>
</dbReference>
<evidence type="ECO:0000313" key="2">
    <source>
        <dbReference type="EMBL" id="GAF03091.1"/>
    </source>
</evidence>
<proteinExistence type="predicted"/>
<keyword evidence="1" id="KW-0812">Transmembrane</keyword>
<gene>
    <name evidence="2" type="ORF">JCM21142_41749</name>
</gene>
<dbReference type="Proteomes" id="UP000019402">
    <property type="component" value="Unassembled WGS sequence"/>
</dbReference>
<dbReference type="STRING" id="869213.GCA_000517085_00118"/>
<comment type="caution">
    <text evidence="2">The sequence shown here is derived from an EMBL/GenBank/DDBJ whole genome shotgun (WGS) entry which is preliminary data.</text>
</comment>
<organism evidence="2 3">
    <name type="scientific">Saccharicrinis fermentans DSM 9555 = JCM 21142</name>
    <dbReference type="NCBI Taxonomy" id="869213"/>
    <lineage>
        <taxon>Bacteria</taxon>
        <taxon>Pseudomonadati</taxon>
        <taxon>Bacteroidota</taxon>
        <taxon>Bacteroidia</taxon>
        <taxon>Marinilabiliales</taxon>
        <taxon>Marinilabiliaceae</taxon>
        <taxon>Saccharicrinis</taxon>
    </lineage>
</organism>
<feature type="transmembrane region" description="Helical" evidence="1">
    <location>
        <begin position="88"/>
        <end position="107"/>
    </location>
</feature>
<dbReference type="OrthoDB" id="1119777at2"/>
<dbReference type="AlphaFoldDB" id="W7YF69"/>
<evidence type="ECO:0000313" key="3">
    <source>
        <dbReference type="Proteomes" id="UP000019402"/>
    </source>
</evidence>
<dbReference type="EMBL" id="BAMD01000017">
    <property type="protein sequence ID" value="GAF03091.1"/>
    <property type="molecule type" value="Genomic_DNA"/>
</dbReference>
<keyword evidence="1" id="KW-1133">Transmembrane helix</keyword>
<protein>
    <submittedName>
        <fullName evidence="2">Uncharacterized protein</fullName>
    </submittedName>
</protein>
<evidence type="ECO:0000256" key="1">
    <source>
        <dbReference type="SAM" id="Phobius"/>
    </source>
</evidence>
<reference evidence="2 3" key="1">
    <citation type="journal article" date="2014" name="Genome Announc.">
        <title>Draft Genome Sequence of Cytophaga fermentans JCM 21142T, a Facultative Anaerobe Isolated from Marine Mud.</title>
        <authorList>
            <person name="Starns D."/>
            <person name="Oshima K."/>
            <person name="Suda W."/>
            <person name="Iino T."/>
            <person name="Yuki M."/>
            <person name="Inoue J."/>
            <person name="Kitamura K."/>
            <person name="Iida T."/>
            <person name="Darby A."/>
            <person name="Hattori M."/>
            <person name="Ohkuma M."/>
        </authorList>
    </citation>
    <scope>NUCLEOTIDE SEQUENCE [LARGE SCALE GENOMIC DNA]</scope>
    <source>
        <strain evidence="2 3">JCM 21142</strain>
    </source>
</reference>
<keyword evidence="3" id="KW-1185">Reference proteome</keyword>
<sequence length="110" mass="12861">MIIYGWRSSHIKTLQSKNITCPNCHEKGGIENSFYGKYFHFFWIPTFSLGKKGASRCVKCNHIYEPKHMPENIDRQFREMKSEVRLPFWHFSGLIIIAFLSIAIAFSSTI</sequence>